<dbReference type="InterPro" id="IPR003838">
    <property type="entry name" value="ABC3_permease_C"/>
</dbReference>
<dbReference type="PANTHER" id="PTHR30572:SF18">
    <property type="entry name" value="ABC-TYPE MACROLIDE FAMILY EXPORT SYSTEM PERMEASE COMPONENT 2"/>
    <property type="match status" value="1"/>
</dbReference>
<reference evidence="9 10" key="1">
    <citation type="submission" date="2021-04" db="EMBL/GenBank/DDBJ databases">
        <title>Chitinophaga sp. nov., isolated from the rhizosphere soil.</title>
        <authorList>
            <person name="He S."/>
        </authorList>
    </citation>
    <scope>NUCLEOTIDE SEQUENCE [LARGE SCALE GENOMIC DNA]</scope>
    <source>
        <strain evidence="9 10">2R12</strain>
    </source>
</reference>
<evidence type="ECO:0000256" key="4">
    <source>
        <dbReference type="ARBA" id="ARBA00022989"/>
    </source>
</evidence>
<dbReference type="Proteomes" id="UP000676386">
    <property type="component" value="Unassembled WGS sequence"/>
</dbReference>
<feature type="transmembrane region" description="Helical" evidence="6">
    <location>
        <begin position="433"/>
        <end position="453"/>
    </location>
</feature>
<feature type="transmembrane region" description="Helical" evidence="6">
    <location>
        <begin position="290"/>
        <end position="311"/>
    </location>
</feature>
<dbReference type="Pfam" id="PF12704">
    <property type="entry name" value="MacB_PCD"/>
    <property type="match status" value="1"/>
</dbReference>
<evidence type="ECO:0000313" key="9">
    <source>
        <dbReference type="EMBL" id="MBS0029911.1"/>
    </source>
</evidence>
<accession>A0ABS5J3W7</accession>
<comment type="caution">
    <text evidence="9">The sequence shown here is derived from an EMBL/GenBank/DDBJ whole genome shotgun (WGS) entry which is preliminary data.</text>
</comment>
<dbReference type="EMBL" id="JAGTXB010000011">
    <property type="protein sequence ID" value="MBS0029911.1"/>
    <property type="molecule type" value="Genomic_DNA"/>
</dbReference>
<dbReference type="PROSITE" id="PS51257">
    <property type="entry name" value="PROKAR_LIPOPROTEIN"/>
    <property type="match status" value="1"/>
</dbReference>
<feature type="domain" description="ABC3 transporter permease C-terminal" evidence="7">
    <location>
        <begin position="297"/>
        <end position="414"/>
    </location>
</feature>
<keyword evidence="4 6" id="KW-1133">Transmembrane helix</keyword>
<comment type="subcellular location">
    <subcellularLocation>
        <location evidence="1">Cell membrane</location>
        <topology evidence="1">Multi-pass membrane protein</topology>
    </subcellularLocation>
</comment>
<feature type="transmembrane region" description="Helical" evidence="6">
    <location>
        <begin position="385"/>
        <end position="412"/>
    </location>
</feature>
<sequence length="800" mass="89186">MFRSQLKIAWRSFRKNITHSLLNLTGLTMGLTACFFIAIYVTDEYSYDRWIPQQQDVYRIGETVKTKTNPAIRFASTPGNLQQAIMVYPQVATATRIFEYFNNAVVGTGIQKQIVEKAVFLADSNMLEVLPYPLLAGNSRTAMNEADGVMLTAEKAEKYFGREANASNYLNKIITIGDKHYRVTAVLKNIPFNTYFRPDFIISSVAVNRQEWFKRTTDNWHGTAVQTFVKLKPGASAAAFEQQIARLAYQYVGAEIKANNQDYTYFLQPLSSIHLYSNLRYELSKNGDAFYVRVLSFVALFILLIAGINFVNLATARAATRAKEVGVRKVIGARRSQLITQFMIEACSMSSMAFLLSMLLVMILLPLFNQLADKNFTITVLFQPLIIGAGLGISLIIGLLAGVYPAIVLSGLNPSRMVQRHGLQMKTQFLRNSLVVTQFSISILLIIATIIVYKQLQYMKNHDLGFDQSQVLVVPAIGGEAGRNIQTLVEKFKGQADVISVTASGNVPGQEFGNNLIRLKNDPEKKTDCRLLSADDQFFKTYNIKLLTGRLPSMVKDTSNKSGDIMINEAALPFFGWKKPEDALGQEFDWGWGKVCGVYQDFHFNSLQQGVTPMVIFYNSGWLGYISLKIHTRNTAATVAALGKTWQSVVPSMSFDYFFQDEAFNRQYRAEQRLGQLFMLFSVFAIGIACLGLFGLASFTAEQRTKEIGIRKVLGASIGGIVQLLSKDFIKLVMIAATIAFPLAWWAMSTWLEDFAYRVPLSAWIFIVAGAGALLVALLTVSFQAVKAALANPVVSLRSE</sequence>
<organism evidence="9 10">
    <name type="scientific">Chitinophaga hostae</name>
    <dbReference type="NCBI Taxonomy" id="2831022"/>
    <lineage>
        <taxon>Bacteria</taxon>
        <taxon>Pseudomonadati</taxon>
        <taxon>Bacteroidota</taxon>
        <taxon>Chitinophagia</taxon>
        <taxon>Chitinophagales</taxon>
        <taxon>Chitinophagaceae</taxon>
        <taxon>Chitinophaga</taxon>
    </lineage>
</organism>
<dbReference type="Pfam" id="PF02687">
    <property type="entry name" value="FtsX"/>
    <property type="match status" value="2"/>
</dbReference>
<protein>
    <submittedName>
        <fullName evidence="9">ABC transporter permease</fullName>
    </submittedName>
</protein>
<feature type="transmembrane region" description="Helical" evidence="6">
    <location>
        <begin position="342"/>
        <end position="365"/>
    </location>
</feature>
<evidence type="ECO:0000259" key="7">
    <source>
        <dbReference type="Pfam" id="PF02687"/>
    </source>
</evidence>
<evidence type="ECO:0000256" key="6">
    <source>
        <dbReference type="SAM" id="Phobius"/>
    </source>
</evidence>
<dbReference type="PANTHER" id="PTHR30572">
    <property type="entry name" value="MEMBRANE COMPONENT OF TRANSPORTER-RELATED"/>
    <property type="match status" value="1"/>
</dbReference>
<feature type="transmembrane region" description="Helical" evidence="6">
    <location>
        <begin position="21"/>
        <end position="41"/>
    </location>
</feature>
<evidence type="ECO:0000256" key="1">
    <source>
        <dbReference type="ARBA" id="ARBA00004651"/>
    </source>
</evidence>
<dbReference type="InterPro" id="IPR050250">
    <property type="entry name" value="Macrolide_Exporter_MacB"/>
</dbReference>
<dbReference type="RefSeq" id="WP_211975024.1">
    <property type="nucleotide sequence ID" value="NZ_CBFHAM010000023.1"/>
</dbReference>
<keyword evidence="2" id="KW-1003">Cell membrane</keyword>
<dbReference type="InterPro" id="IPR025857">
    <property type="entry name" value="MacB_PCD"/>
</dbReference>
<evidence type="ECO:0000256" key="2">
    <source>
        <dbReference type="ARBA" id="ARBA00022475"/>
    </source>
</evidence>
<evidence type="ECO:0000256" key="3">
    <source>
        <dbReference type="ARBA" id="ARBA00022692"/>
    </source>
</evidence>
<feature type="transmembrane region" description="Helical" evidence="6">
    <location>
        <begin position="729"/>
        <end position="749"/>
    </location>
</feature>
<feature type="domain" description="ABC3 transporter permease C-terminal" evidence="7">
    <location>
        <begin position="679"/>
        <end position="789"/>
    </location>
</feature>
<gene>
    <name evidence="9" type="ORF">KE626_21485</name>
</gene>
<evidence type="ECO:0000313" key="10">
    <source>
        <dbReference type="Proteomes" id="UP000676386"/>
    </source>
</evidence>
<feature type="transmembrane region" description="Helical" evidence="6">
    <location>
        <begin position="761"/>
        <end position="781"/>
    </location>
</feature>
<name>A0ABS5J3W7_9BACT</name>
<feature type="domain" description="MacB-like periplasmic core" evidence="8">
    <location>
        <begin position="20"/>
        <end position="246"/>
    </location>
</feature>
<evidence type="ECO:0000259" key="8">
    <source>
        <dbReference type="Pfam" id="PF12704"/>
    </source>
</evidence>
<evidence type="ECO:0000256" key="5">
    <source>
        <dbReference type="ARBA" id="ARBA00023136"/>
    </source>
</evidence>
<keyword evidence="5 6" id="KW-0472">Membrane</keyword>
<feature type="transmembrane region" description="Helical" evidence="6">
    <location>
        <begin position="677"/>
        <end position="701"/>
    </location>
</feature>
<keyword evidence="10" id="KW-1185">Reference proteome</keyword>
<proteinExistence type="predicted"/>
<keyword evidence="3 6" id="KW-0812">Transmembrane</keyword>